<reference evidence="3 4" key="1">
    <citation type="submission" date="2020-03" db="EMBL/GenBank/DDBJ databases">
        <title>Genome sequence of strain Massilia sp. TW-1.</title>
        <authorList>
            <person name="Chaudhary D.K."/>
        </authorList>
    </citation>
    <scope>NUCLEOTIDE SEQUENCE [LARGE SCALE GENOMIC DNA]</scope>
    <source>
        <strain evidence="3 4">TW-1</strain>
    </source>
</reference>
<protein>
    <submittedName>
        <fullName evidence="3">Uncharacterized protein</fullName>
    </submittedName>
</protein>
<evidence type="ECO:0000256" key="1">
    <source>
        <dbReference type="SAM" id="MobiDB-lite"/>
    </source>
</evidence>
<dbReference type="RefSeq" id="WP_166859459.1">
    <property type="nucleotide sequence ID" value="NZ_JAAQOM010000007.1"/>
</dbReference>
<evidence type="ECO:0000313" key="4">
    <source>
        <dbReference type="Proteomes" id="UP000716322"/>
    </source>
</evidence>
<feature type="chain" id="PRO_5045421436" evidence="2">
    <location>
        <begin position="21"/>
        <end position="253"/>
    </location>
</feature>
<evidence type="ECO:0000313" key="3">
    <source>
        <dbReference type="EMBL" id="NIA54498.1"/>
    </source>
</evidence>
<keyword evidence="2" id="KW-0732">Signal</keyword>
<organism evidence="3 4">
    <name type="scientific">Telluria antibiotica</name>
    <dbReference type="NCBI Taxonomy" id="2717319"/>
    <lineage>
        <taxon>Bacteria</taxon>
        <taxon>Pseudomonadati</taxon>
        <taxon>Pseudomonadota</taxon>
        <taxon>Betaproteobacteria</taxon>
        <taxon>Burkholderiales</taxon>
        <taxon>Oxalobacteraceae</taxon>
        <taxon>Telluria group</taxon>
        <taxon>Telluria</taxon>
    </lineage>
</organism>
<name>A0ABX0PD69_9BURK</name>
<comment type="caution">
    <text evidence="3">The sequence shown here is derived from an EMBL/GenBank/DDBJ whole genome shotgun (WGS) entry which is preliminary data.</text>
</comment>
<dbReference type="EMBL" id="JAAQOM010000007">
    <property type="protein sequence ID" value="NIA54498.1"/>
    <property type="molecule type" value="Genomic_DNA"/>
</dbReference>
<keyword evidence="4" id="KW-1185">Reference proteome</keyword>
<feature type="region of interest" description="Disordered" evidence="1">
    <location>
        <begin position="38"/>
        <end position="60"/>
    </location>
</feature>
<evidence type="ECO:0000256" key="2">
    <source>
        <dbReference type="SAM" id="SignalP"/>
    </source>
</evidence>
<gene>
    <name evidence="3" type="ORF">HAV22_12720</name>
</gene>
<accession>A0ABX0PD69</accession>
<sequence length="253" mass="27567">MKKAGLIILSFLAALGPAQAQPINASALRLTPPVPCKGAGRPAPRTKDTVHADSAGTPSTSIDLNGEGWCDWITPLPYPTNTQGQEYGVRDAILLGTANGTRTFGDAARLKPYWKKHPQEFGNLVIPDGPTGMAPPLVAYAGNDPVPYFAGLSSAFPEYWGDGDAYQVYKWNREADTPQQVGNSEFAAVMKFWQQSYCVGKNYSNQDFMNPDDKKPDHPLEIFVCAPWVTEAIHRAEHDGAGIKTFLNGRDDQ</sequence>
<dbReference type="Proteomes" id="UP000716322">
    <property type="component" value="Unassembled WGS sequence"/>
</dbReference>
<proteinExistence type="predicted"/>
<feature type="signal peptide" evidence="2">
    <location>
        <begin position="1"/>
        <end position="20"/>
    </location>
</feature>